<dbReference type="RefSeq" id="WP_345466220.1">
    <property type="nucleotide sequence ID" value="NZ_BAABRP010000012.1"/>
</dbReference>
<accession>A0ABP9WC37</accession>
<dbReference type="EMBL" id="BAABRP010000012">
    <property type="protein sequence ID" value="GAA5514025.1"/>
    <property type="molecule type" value="Genomic_DNA"/>
</dbReference>
<evidence type="ECO:0000313" key="2">
    <source>
        <dbReference type="Proteomes" id="UP001401887"/>
    </source>
</evidence>
<evidence type="ECO:0000313" key="1">
    <source>
        <dbReference type="EMBL" id="GAA5514025.1"/>
    </source>
</evidence>
<keyword evidence="2" id="KW-1185">Reference proteome</keyword>
<protein>
    <submittedName>
        <fullName evidence="1">Uncharacterized protein</fullName>
    </submittedName>
</protein>
<sequence length="127" mass="13400">MALSPQDLARLLNDAQNGPHYSLRAALALADGQPPPRIAGLVTGLTGSKRALWASIARVTGCAVPPDDAGLTRLSAWEVEVVHSLAPEQLGLRVGGRPVGELLLEHAREVLWTAGQIAAQANRVRFA</sequence>
<organism evidence="1 2">
    <name type="scientific">Deinococcus carri</name>
    <dbReference type="NCBI Taxonomy" id="1211323"/>
    <lineage>
        <taxon>Bacteria</taxon>
        <taxon>Thermotogati</taxon>
        <taxon>Deinococcota</taxon>
        <taxon>Deinococci</taxon>
        <taxon>Deinococcales</taxon>
        <taxon>Deinococcaceae</taxon>
        <taxon>Deinococcus</taxon>
    </lineage>
</organism>
<name>A0ABP9WC37_9DEIO</name>
<reference evidence="1 2" key="1">
    <citation type="submission" date="2024-02" db="EMBL/GenBank/DDBJ databases">
        <title>Deinococcus carri NBRC 110142.</title>
        <authorList>
            <person name="Ichikawa N."/>
            <person name="Katano-Makiyama Y."/>
            <person name="Hidaka K."/>
        </authorList>
    </citation>
    <scope>NUCLEOTIDE SEQUENCE [LARGE SCALE GENOMIC DNA]</scope>
    <source>
        <strain evidence="1 2">NBRC 110142</strain>
    </source>
</reference>
<comment type="caution">
    <text evidence="1">The sequence shown here is derived from an EMBL/GenBank/DDBJ whole genome shotgun (WGS) entry which is preliminary data.</text>
</comment>
<proteinExistence type="predicted"/>
<gene>
    <name evidence="1" type="ORF">Dcar01_02774</name>
</gene>
<dbReference type="Proteomes" id="UP001401887">
    <property type="component" value="Unassembled WGS sequence"/>
</dbReference>